<evidence type="ECO:0000313" key="4">
    <source>
        <dbReference type="Proteomes" id="UP000214588"/>
    </source>
</evidence>
<dbReference type="Gene3D" id="3.40.630.10">
    <property type="entry name" value="Zn peptidases"/>
    <property type="match status" value="1"/>
</dbReference>
<reference evidence="3 4" key="1">
    <citation type="submission" date="2017-06" db="EMBL/GenBank/DDBJ databases">
        <title>Draft Genome Sequence of Natranaerobius trueperi halophilic, alkalithermophilic bacteria from soda lakes.</title>
        <authorList>
            <person name="Zhao B."/>
        </authorList>
    </citation>
    <scope>NUCLEOTIDE SEQUENCE [LARGE SCALE GENOMIC DNA]</scope>
    <source>
        <strain evidence="3 4">DSM 18760</strain>
    </source>
</reference>
<evidence type="ECO:0000313" key="3">
    <source>
        <dbReference type="EMBL" id="OWZ82708.1"/>
    </source>
</evidence>
<organism evidence="3 4">
    <name type="scientific">Natranaerobius trueperi</name>
    <dbReference type="NCBI Taxonomy" id="759412"/>
    <lineage>
        <taxon>Bacteria</taxon>
        <taxon>Bacillati</taxon>
        <taxon>Bacillota</taxon>
        <taxon>Clostridia</taxon>
        <taxon>Natranaerobiales</taxon>
        <taxon>Natranaerobiaceae</taxon>
        <taxon>Natranaerobius</taxon>
    </lineage>
</organism>
<dbReference type="RefSeq" id="WP_089024581.1">
    <property type="nucleotide sequence ID" value="NZ_NIQC01000048.1"/>
</dbReference>
<sequence>MPNPVLVSKDQIQNSIAYISKELKKLSQNIHANPELNFQEKKAVQFQKQILENHDFSFENPFGGLETAFKASYSNSKSKDTLKIAFLSEYDALPELGHACGHNLIATSSVGAAIGLSEVLKDFYNEIPFEVSVIGTPGEEGGGGKVHLLEEGGFDDINFALMIHPGNKNMVGRGGLACTQVDVEAFGKKAHSAAPCYGVNALSAIINVFNELDVLKGSIKDSNKINGIITDGGTASNIIPDYAKAAFTVRAKTKEDLTFLLEKFKKITDGASALTDAEIKCEHDLIYEERYPNKSMGELFKTNMEILGEEVNYPDSDEILGSSDIGNVSREIPTIHPYIKITDPPIGGHTRDFEKVSGEEIAESKAIKAAMALAMTGLDIVTSESNQHNIREEFSNTVKSSSS</sequence>
<feature type="domain" description="Peptidase M20 dimerisation" evidence="2">
    <location>
        <begin position="181"/>
        <end position="268"/>
    </location>
</feature>
<dbReference type="Proteomes" id="UP000214588">
    <property type="component" value="Unassembled WGS sequence"/>
</dbReference>
<dbReference type="GO" id="GO:0016805">
    <property type="term" value="F:dipeptidase activity"/>
    <property type="evidence" value="ECO:0007669"/>
    <property type="project" value="InterPro"/>
</dbReference>
<dbReference type="Gene3D" id="3.30.70.360">
    <property type="match status" value="1"/>
</dbReference>
<comment type="similarity">
    <text evidence="1">Belongs to the peptidase M20A family.</text>
</comment>
<dbReference type="GO" id="GO:0071713">
    <property type="term" value="F:para-aminobenzoyl-glutamate hydrolase activity"/>
    <property type="evidence" value="ECO:0007669"/>
    <property type="project" value="TreeGrafter"/>
</dbReference>
<proteinExistence type="inferred from homology"/>
<dbReference type="EMBL" id="NIQC01000048">
    <property type="protein sequence ID" value="OWZ82708.1"/>
    <property type="molecule type" value="Genomic_DNA"/>
</dbReference>
<dbReference type="SUPFAM" id="SSF55031">
    <property type="entry name" value="Bacterial exopeptidase dimerisation domain"/>
    <property type="match status" value="1"/>
</dbReference>
<evidence type="ECO:0000259" key="2">
    <source>
        <dbReference type="Pfam" id="PF07687"/>
    </source>
</evidence>
<name>A0A226BUK1_9FIRM</name>
<comment type="caution">
    <text evidence="3">The sequence shown here is derived from an EMBL/GenBank/DDBJ whole genome shotgun (WGS) entry which is preliminary data.</text>
</comment>
<dbReference type="PANTHER" id="PTHR30575:SF0">
    <property type="entry name" value="XAA-ARG DIPEPTIDASE"/>
    <property type="match status" value="1"/>
</dbReference>
<dbReference type="GO" id="GO:0005737">
    <property type="term" value="C:cytoplasm"/>
    <property type="evidence" value="ECO:0007669"/>
    <property type="project" value="TreeGrafter"/>
</dbReference>
<dbReference type="SUPFAM" id="SSF53187">
    <property type="entry name" value="Zn-dependent exopeptidases"/>
    <property type="match status" value="1"/>
</dbReference>
<dbReference type="InterPro" id="IPR002933">
    <property type="entry name" value="Peptidase_M20"/>
</dbReference>
<dbReference type="InterPro" id="IPR017439">
    <property type="entry name" value="Amidohydrolase"/>
</dbReference>
<dbReference type="PANTHER" id="PTHR30575">
    <property type="entry name" value="PEPTIDASE M20"/>
    <property type="match status" value="1"/>
</dbReference>
<dbReference type="InterPro" id="IPR017144">
    <property type="entry name" value="Xaa-Arg_dipeptidase"/>
</dbReference>
<protein>
    <recommendedName>
        <fullName evidence="1">Peptidase M20 domain-containing protein 2</fullName>
    </recommendedName>
</protein>
<dbReference type="Pfam" id="PF01546">
    <property type="entry name" value="Peptidase_M20"/>
    <property type="match status" value="1"/>
</dbReference>
<dbReference type="InterPro" id="IPR011650">
    <property type="entry name" value="Peptidase_M20_dimer"/>
</dbReference>
<dbReference type="InterPro" id="IPR036264">
    <property type="entry name" value="Bact_exopeptidase_dim_dom"/>
</dbReference>
<dbReference type="Pfam" id="PF07687">
    <property type="entry name" value="M20_dimer"/>
    <property type="match status" value="1"/>
</dbReference>
<gene>
    <name evidence="3" type="ORF">CDO51_12625</name>
</gene>
<dbReference type="OrthoDB" id="9781032at2"/>
<accession>A0A226BUK1</accession>
<dbReference type="AlphaFoldDB" id="A0A226BUK1"/>
<keyword evidence="3" id="KW-0378">Hydrolase</keyword>
<dbReference type="GO" id="GO:0046657">
    <property type="term" value="P:folic acid catabolic process"/>
    <property type="evidence" value="ECO:0007669"/>
    <property type="project" value="TreeGrafter"/>
</dbReference>
<dbReference type="PIRSF" id="PIRSF037226">
    <property type="entry name" value="Amidohydrolase_ACY1L2_prd"/>
    <property type="match status" value="1"/>
</dbReference>
<keyword evidence="4" id="KW-1185">Reference proteome</keyword>
<evidence type="ECO:0000256" key="1">
    <source>
        <dbReference type="PIRNR" id="PIRNR037226"/>
    </source>
</evidence>
<dbReference type="NCBIfam" id="TIGR01891">
    <property type="entry name" value="amidohydrolases"/>
    <property type="match status" value="1"/>
</dbReference>
<dbReference type="InterPro" id="IPR052030">
    <property type="entry name" value="Peptidase_M20/M20A_hydrolases"/>
</dbReference>